<evidence type="ECO:0000313" key="3">
    <source>
        <dbReference type="Proteomes" id="UP000321787"/>
    </source>
</evidence>
<proteinExistence type="predicted"/>
<accession>A0A510UI37</accession>
<reference evidence="2 3" key="1">
    <citation type="submission" date="2019-07" db="EMBL/GenBank/DDBJ databases">
        <title>Whole genome shotgun sequence of Aliivibrio fischeri NBRC 101058.</title>
        <authorList>
            <person name="Hosoyama A."/>
            <person name="Uohara A."/>
            <person name="Ohji S."/>
            <person name="Ichikawa N."/>
        </authorList>
    </citation>
    <scope>NUCLEOTIDE SEQUENCE [LARGE SCALE GENOMIC DNA]</scope>
    <source>
        <strain evidence="2 3">NBRC 101058</strain>
    </source>
</reference>
<sequence>MIVCPDCGASYRIETSRPISNEVREYYGQCKTCGIRFLLYANFKEFIVKNSESKPPNKTLQPQIVQKRNNMLRLLSPKPESIEKPTMTFR</sequence>
<dbReference type="Proteomes" id="UP000321787">
    <property type="component" value="Unassembled WGS sequence"/>
</dbReference>
<comment type="caution">
    <text evidence="2">The sequence shown here is derived from an EMBL/GenBank/DDBJ whole genome shotgun (WGS) entry which is preliminary data.</text>
</comment>
<dbReference type="RefSeq" id="WP_146864616.1">
    <property type="nucleotide sequence ID" value="NZ_BJTZ01000014.1"/>
</dbReference>
<dbReference type="AlphaFoldDB" id="A0A510UI37"/>
<organism evidence="2 3">
    <name type="scientific">Aliivibrio fischeri</name>
    <name type="common">Vibrio fischeri</name>
    <dbReference type="NCBI Taxonomy" id="668"/>
    <lineage>
        <taxon>Bacteria</taxon>
        <taxon>Pseudomonadati</taxon>
        <taxon>Pseudomonadota</taxon>
        <taxon>Gammaproteobacteria</taxon>
        <taxon>Vibrionales</taxon>
        <taxon>Vibrionaceae</taxon>
        <taxon>Aliivibrio</taxon>
    </lineage>
</organism>
<dbReference type="InterPro" id="IPR007684">
    <property type="entry name" value="Znf_Ogr/Delta"/>
</dbReference>
<dbReference type="Pfam" id="PF04606">
    <property type="entry name" value="Ogr_Delta"/>
    <property type="match status" value="1"/>
</dbReference>
<evidence type="ECO:0000259" key="1">
    <source>
        <dbReference type="Pfam" id="PF04606"/>
    </source>
</evidence>
<dbReference type="EMBL" id="BJTZ01000014">
    <property type="protein sequence ID" value="GEK14292.1"/>
    <property type="molecule type" value="Genomic_DNA"/>
</dbReference>
<protein>
    <recommendedName>
        <fullName evidence="1">Zinc finger Ogr/Delta-type domain-containing protein</fullName>
    </recommendedName>
</protein>
<evidence type="ECO:0000313" key="2">
    <source>
        <dbReference type="EMBL" id="GEK14292.1"/>
    </source>
</evidence>
<feature type="domain" description="Zinc finger Ogr/Delta-type" evidence="1">
    <location>
        <begin position="4"/>
        <end position="45"/>
    </location>
</feature>
<name>A0A510UI37_ALIFS</name>
<gene>
    <name evidence="2" type="ORF">AFI02nite_23280</name>
</gene>